<proteinExistence type="predicted"/>
<feature type="region of interest" description="Disordered" evidence="1">
    <location>
        <begin position="417"/>
        <end position="462"/>
    </location>
</feature>
<dbReference type="RefSeq" id="WP_285346462.1">
    <property type="nucleotide sequence ID" value="NZ_JASITI010000083.1"/>
</dbReference>
<dbReference type="Proteomes" id="UP001223390">
    <property type="component" value="Unassembled WGS sequence"/>
</dbReference>
<feature type="compositionally biased region" description="Low complexity" evidence="1">
    <location>
        <begin position="196"/>
        <end position="229"/>
    </location>
</feature>
<comment type="caution">
    <text evidence="2">The sequence shown here is derived from an EMBL/GenBank/DDBJ whole genome shotgun (WGS) entry which is preliminary data.</text>
</comment>
<dbReference type="InterPro" id="IPR038332">
    <property type="entry name" value="PPE_sf"/>
</dbReference>
<dbReference type="Gene3D" id="1.20.1260.20">
    <property type="entry name" value="PPE superfamily"/>
    <property type="match status" value="1"/>
</dbReference>
<dbReference type="SUPFAM" id="SSF140453">
    <property type="entry name" value="EsxAB dimer-like"/>
    <property type="match status" value="1"/>
</dbReference>
<accession>A0ABT7H7H7</accession>
<feature type="region of interest" description="Disordered" evidence="1">
    <location>
        <begin position="256"/>
        <end position="281"/>
    </location>
</feature>
<dbReference type="InterPro" id="IPR036689">
    <property type="entry name" value="ESAT-6-like_sf"/>
</dbReference>
<evidence type="ECO:0000256" key="1">
    <source>
        <dbReference type="SAM" id="MobiDB-lite"/>
    </source>
</evidence>
<reference evidence="2 3" key="1">
    <citation type="submission" date="2023-05" db="EMBL/GenBank/DDBJ databases">
        <title>Sequencing and Assembly of Streptomyces sp. NP73.</title>
        <authorList>
            <person name="Konwar A.N."/>
            <person name="Saikia K."/>
            <person name="Thakur D."/>
        </authorList>
    </citation>
    <scope>NUCLEOTIDE SEQUENCE [LARGE SCALE GENOMIC DNA]</scope>
    <source>
        <strain evidence="2 3">NP73</strain>
    </source>
</reference>
<keyword evidence="3" id="KW-1185">Reference proteome</keyword>
<name>A0ABT7H7H7_9ACTN</name>
<feature type="region of interest" description="Disordered" evidence="1">
    <location>
        <begin position="164"/>
        <end position="229"/>
    </location>
</feature>
<organism evidence="2 3">
    <name type="scientific">Streptomyces katrae</name>
    <dbReference type="NCBI Taxonomy" id="68223"/>
    <lineage>
        <taxon>Bacteria</taxon>
        <taxon>Bacillati</taxon>
        <taxon>Actinomycetota</taxon>
        <taxon>Actinomycetes</taxon>
        <taxon>Kitasatosporales</taxon>
        <taxon>Streptomycetaceae</taxon>
        <taxon>Streptomyces</taxon>
    </lineage>
</organism>
<dbReference type="EMBL" id="JASITI010000083">
    <property type="protein sequence ID" value="MDK9501000.1"/>
    <property type="molecule type" value="Genomic_DNA"/>
</dbReference>
<protein>
    <recommendedName>
        <fullName evidence="4">PPE family domain-containing protein</fullName>
    </recommendedName>
</protein>
<evidence type="ECO:0008006" key="4">
    <source>
        <dbReference type="Google" id="ProtNLM"/>
    </source>
</evidence>
<gene>
    <name evidence="2" type="ORF">QEZ40_007204</name>
</gene>
<evidence type="ECO:0000313" key="3">
    <source>
        <dbReference type="Proteomes" id="UP001223390"/>
    </source>
</evidence>
<evidence type="ECO:0000313" key="2">
    <source>
        <dbReference type="EMBL" id="MDK9501000.1"/>
    </source>
</evidence>
<sequence>MATTNFEGYSHEQLLAMIASVNPETVKARATQLADAAKALNEIGDSLKRHQVKGWEGEAAHSFQDWVSRTGSATLALGKFSEVAGTWMESAAQTMVEVKANTPKYDTAAAENLEAAHKYHNDPDAQKAGQTAHSKLTSDHQQAVQQLTKLAQSYESSTTQMNWAVPPTFPPPPGSVEPEGSFDTAYLDRSGGGASGASYGPSAPSYSTPGNEPGYVSSRPSAPSSVPSAQVPLHVPVIPERGVDVGLDHFATLPDRSLPSAPGLPVGTGPAPSAPSNGWPSLTGPLPPLALPLPGGSLPVTRLPAGIGGKVGGIPIPSPHDSGIVGGRPVSTGGPNAGIPRGTVIGAEGPPTGGGRVTPGMMGGGFGAPHGSPGAPAAGRRLAGEPGGVVAGRQATAGGQAFTQGGAGLVRGAGVGAVGQGGAASPAPARRRGGQAGARPDYLAEDEETWQGNRRVVPPVID</sequence>